<proteinExistence type="predicted"/>
<dbReference type="AlphaFoldDB" id="A0A0X8HEF6"/>
<keyword evidence="1" id="KW-0732">Signal</keyword>
<dbReference type="InterPro" id="IPR013078">
    <property type="entry name" value="His_Pase_superF_clade-1"/>
</dbReference>
<evidence type="ECO:0008006" key="4">
    <source>
        <dbReference type="Google" id="ProtNLM"/>
    </source>
</evidence>
<evidence type="ECO:0000256" key="1">
    <source>
        <dbReference type="SAM" id="SignalP"/>
    </source>
</evidence>
<evidence type="ECO:0000313" key="2">
    <source>
        <dbReference type="EMBL" id="AMD01137.1"/>
    </source>
</evidence>
<protein>
    <recommendedName>
        <fullName evidence="4">Histidine phosphatase superfamily (Branch 1)</fullName>
    </recommendedName>
</protein>
<evidence type="ECO:0000313" key="3">
    <source>
        <dbReference type="Proteomes" id="UP000063387"/>
    </source>
</evidence>
<feature type="signal peptide" evidence="1">
    <location>
        <begin position="1"/>
        <end position="30"/>
    </location>
</feature>
<accession>A0A0X8HEF6</accession>
<dbReference type="RefSeq" id="WP_066448519.1">
    <property type="nucleotide sequence ID" value="NZ_CP014226.1"/>
</dbReference>
<gene>
    <name evidence="2" type="ORF">LOKO_02071</name>
</gene>
<dbReference type="Gene3D" id="3.40.50.1240">
    <property type="entry name" value="Phosphoglycerate mutase-like"/>
    <property type="match status" value="1"/>
</dbReference>
<dbReference type="Pfam" id="PF00300">
    <property type="entry name" value="His_Phos_1"/>
    <property type="match status" value="1"/>
</dbReference>
<dbReference type="CDD" id="cd07067">
    <property type="entry name" value="HP_PGM_like"/>
    <property type="match status" value="1"/>
</dbReference>
<dbReference type="STRING" id="507626.LOKO_02071"/>
<keyword evidence="3" id="KW-1185">Reference proteome</keyword>
<dbReference type="EMBL" id="CP014226">
    <property type="protein sequence ID" value="AMD01137.1"/>
    <property type="molecule type" value="Genomic_DNA"/>
</dbReference>
<feature type="chain" id="PRO_5007066857" description="Histidine phosphatase superfamily (Branch 1)" evidence="1">
    <location>
        <begin position="31"/>
        <end position="222"/>
    </location>
</feature>
<reference evidence="2 3" key="1">
    <citation type="journal article" date="2016" name="Genome Announc.">
        <title>Draft Genome Sequence of 'Halomonas chromatireducens' Strain AGD 8-3, a Haloalkaliphilic Chromate- and Selenite-Reducing Gammaproteobacterium.</title>
        <authorList>
            <person name="Sharko F.S."/>
            <person name="Shapovalova A.A."/>
            <person name="Tsygankova S.V."/>
            <person name="Komova A.V."/>
            <person name="Boulygina E.S."/>
            <person name="Teslyuk A.B."/>
            <person name="Gotovtsev P.M."/>
            <person name="Namsaraev Z.B."/>
            <person name="Khijniak T.V."/>
            <person name="Nedoluzhko A.V."/>
            <person name="Vasilov R.G."/>
        </authorList>
    </citation>
    <scope>NUCLEOTIDE SEQUENCE [LARGE SCALE GENOMIC DNA]</scope>
    <source>
        <strain evidence="2 3">AGD 8-3</strain>
    </source>
</reference>
<sequence>MGPLEALRTRLLPLLLTMTFLLGSACHALAADEHNPTEPTPELLSALHHGGFVLYLRHGPTDTHIPDQVPVNFDDCATQRPLSDEGRQVMEGVAKHLARHDWPLEAPIRVSPFCRARETARIVLPTQEYVIDDLLRYTAAMTNDEKRPVIENTGKVLALPVEGDVNRLIVAHGPNLADLMNYFPPEGTLVIFSPLGEEGYLYRASIPPDLWPSLDLHHAFEQ</sequence>
<dbReference type="KEGG" id="hco:LOKO_02071"/>
<dbReference type="PATRIC" id="fig|507626.3.peg.2064"/>
<name>A0A0X8HEF6_9GAMM</name>
<dbReference type="SUPFAM" id="SSF53254">
    <property type="entry name" value="Phosphoglycerate mutase-like"/>
    <property type="match status" value="1"/>
</dbReference>
<reference evidence="2 3" key="2">
    <citation type="submission" date="2016-02" db="EMBL/GenBank/DDBJ databases">
        <authorList>
            <person name="Wen L."/>
            <person name="He K."/>
            <person name="Yang H."/>
        </authorList>
    </citation>
    <scope>NUCLEOTIDE SEQUENCE [LARGE SCALE GENOMIC DNA]</scope>
    <source>
        <strain evidence="2 3">AGD 8-3</strain>
    </source>
</reference>
<dbReference type="Proteomes" id="UP000063387">
    <property type="component" value="Chromosome"/>
</dbReference>
<dbReference type="InterPro" id="IPR029033">
    <property type="entry name" value="His_PPase_superfam"/>
</dbReference>
<dbReference type="OrthoDB" id="8685508at2"/>
<organism evidence="2 3">
    <name type="scientific">Halomonas chromatireducens</name>
    <dbReference type="NCBI Taxonomy" id="507626"/>
    <lineage>
        <taxon>Bacteria</taxon>
        <taxon>Pseudomonadati</taxon>
        <taxon>Pseudomonadota</taxon>
        <taxon>Gammaproteobacteria</taxon>
        <taxon>Oceanospirillales</taxon>
        <taxon>Halomonadaceae</taxon>
        <taxon>Halomonas</taxon>
    </lineage>
</organism>